<dbReference type="InterPro" id="IPR030869">
    <property type="entry name" value="MqnD"/>
</dbReference>
<dbReference type="EC" id="4.1.99.29" evidence="4"/>
<sequence length="288" mass="31932">MEWTFAMNQELSLGYSPCPNDTFIFSGIALGRVDRSGLTPEPFLADVEALNKKARRGDLDVTKISFNALVHCLDQYWLLRSGGALGRGCGPLLVARKPCALEDLRNAAVAIPGRMTTAHLLLELLGACEGPRLEMSFEQVLPAVASGAADAGLVIHEGRFTYPNYGLHRVLDLGAWWEETTGWPLPLGCIVIRRSLGPEAARRVDEAIVRSLDWARRHQAEAWPYIRGHAQEMEPEVIRRHIETFVNDFSRDVGPEGEGAIRRLLGEAARTAGVQLPNQPLFWDSREE</sequence>
<gene>
    <name evidence="4" type="primary">mqnD</name>
    <name evidence="5" type="ORF">SAMN02745206_02474</name>
</gene>
<dbReference type="GO" id="GO:0016830">
    <property type="term" value="F:carbon-carbon lyase activity"/>
    <property type="evidence" value="ECO:0007669"/>
    <property type="project" value="UniProtKB-UniRule"/>
</dbReference>
<dbReference type="SUPFAM" id="SSF53850">
    <property type="entry name" value="Periplasmic binding protein-like II"/>
    <property type="match status" value="1"/>
</dbReference>
<reference evidence="6" key="1">
    <citation type="submission" date="2016-11" db="EMBL/GenBank/DDBJ databases">
        <authorList>
            <person name="Varghese N."/>
            <person name="Submissions S."/>
        </authorList>
    </citation>
    <scope>NUCLEOTIDE SEQUENCE [LARGE SCALE GENOMIC DNA]</scope>
    <source>
        <strain evidence="6">DSM 9756</strain>
    </source>
</reference>
<dbReference type="Pfam" id="PF02621">
    <property type="entry name" value="VitK2_biosynth"/>
    <property type="match status" value="1"/>
</dbReference>
<evidence type="ECO:0000256" key="1">
    <source>
        <dbReference type="ARBA" id="ARBA00004863"/>
    </source>
</evidence>
<feature type="binding site" evidence="4">
    <location>
        <begin position="117"/>
        <end position="118"/>
    </location>
    <ligand>
        <name>substrate</name>
    </ligand>
</feature>
<dbReference type="AlphaFoldDB" id="A0A1M5DNI0"/>
<evidence type="ECO:0000313" key="5">
    <source>
        <dbReference type="EMBL" id="SHF68530.1"/>
    </source>
</evidence>
<comment type="similarity">
    <text evidence="4">Belongs to the MqnA/MqnD family. MqnD subfamily.</text>
</comment>
<keyword evidence="3 4" id="KW-0456">Lyase</keyword>
<organism evidence="5 6">
    <name type="scientific">Desulfacinum infernum DSM 9756</name>
    <dbReference type="NCBI Taxonomy" id="1121391"/>
    <lineage>
        <taxon>Bacteria</taxon>
        <taxon>Pseudomonadati</taxon>
        <taxon>Thermodesulfobacteriota</taxon>
        <taxon>Syntrophobacteria</taxon>
        <taxon>Syntrophobacterales</taxon>
        <taxon>Syntrophobacteraceae</taxon>
        <taxon>Desulfacinum</taxon>
    </lineage>
</organism>
<keyword evidence="2 4" id="KW-0474">Menaquinone biosynthesis</keyword>
<dbReference type="EMBL" id="FQVB01000024">
    <property type="protein sequence ID" value="SHF68530.1"/>
    <property type="molecule type" value="Genomic_DNA"/>
</dbReference>
<feature type="active site" description="Proton acceptor" evidence="4">
    <location>
        <position position="156"/>
    </location>
</feature>
<dbReference type="HAMAP" id="MF_00996">
    <property type="entry name" value="MqnD"/>
    <property type="match status" value="1"/>
</dbReference>
<dbReference type="Proteomes" id="UP000184076">
    <property type="component" value="Unassembled WGS sequence"/>
</dbReference>
<dbReference type="Gene3D" id="3.40.190.10">
    <property type="entry name" value="Periplasmic binding protein-like II"/>
    <property type="match status" value="2"/>
</dbReference>
<evidence type="ECO:0000256" key="4">
    <source>
        <dbReference type="HAMAP-Rule" id="MF_00996"/>
    </source>
</evidence>
<accession>A0A1M5DNI0</accession>
<dbReference type="PANTHER" id="PTHR37167">
    <property type="entry name" value="1,4-DIHYDROXY-6-NAPHTOATE SYNTHASE"/>
    <property type="match status" value="1"/>
</dbReference>
<dbReference type="UniPathway" id="UPA00079"/>
<name>A0A1M5DNI0_9BACT</name>
<evidence type="ECO:0000256" key="2">
    <source>
        <dbReference type="ARBA" id="ARBA00022428"/>
    </source>
</evidence>
<dbReference type="STRING" id="1121391.SAMN02745206_02474"/>
<evidence type="ECO:0000313" key="6">
    <source>
        <dbReference type="Proteomes" id="UP000184076"/>
    </source>
</evidence>
<comment type="function">
    <text evidence="4">Catalyzes the conversion of cyclic dehypoxanthine futalosine (cyclic DHFL) into 1,4-dihydroxy-6-naphthoate, a step in the biosynthesis of menaquinone (MK, vitamin K2).</text>
</comment>
<dbReference type="GO" id="GO:0009234">
    <property type="term" value="P:menaquinone biosynthetic process"/>
    <property type="evidence" value="ECO:0007669"/>
    <property type="project" value="UniProtKB-UniRule"/>
</dbReference>
<dbReference type="PANTHER" id="PTHR37167:SF1">
    <property type="entry name" value="1,4-DIHYDROXY-6-NAPHTOATE SYNTHASE"/>
    <property type="match status" value="1"/>
</dbReference>
<dbReference type="InterPro" id="IPR003773">
    <property type="entry name" value="Menaquinone_biosynth"/>
</dbReference>
<proteinExistence type="inferred from homology"/>
<dbReference type="CDD" id="cd13635">
    <property type="entry name" value="PBP2_Ttha1568_Mqnd"/>
    <property type="match status" value="1"/>
</dbReference>
<keyword evidence="6" id="KW-1185">Reference proteome</keyword>
<evidence type="ECO:0000256" key="3">
    <source>
        <dbReference type="ARBA" id="ARBA00023239"/>
    </source>
</evidence>
<feature type="binding site" evidence="4">
    <location>
        <begin position="63"/>
        <end position="65"/>
    </location>
    <ligand>
        <name>substrate</name>
    </ligand>
</feature>
<comment type="catalytic activity">
    <reaction evidence="4">
        <text>cyclic dehypoxanthinylfutalosinate = 1,4-dihydroxy-6-naphthoate + dihydroxyacetone</text>
        <dbReference type="Rhea" id="RHEA:33087"/>
        <dbReference type="ChEBI" id="CHEBI:16016"/>
        <dbReference type="ChEBI" id="CHEBI:64254"/>
        <dbReference type="ChEBI" id="CHEBI:64270"/>
        <dbReference type="EC" id="4.1.99.29"/>
    </reaction>
</comment>
<protein>
    <recommendedName>
        <fullName evidence="4">1,4-dihydroxy-6-naphtoate synthase</fullName>
        <ecNumber evidence="4">4.1.99.29</ecNumber>
    </recommendedName>
    <alternativeName>
        <fullName evidence="4">Menaquinone biosynthetic enzyme MqnD</fullName>
    </alternativeName>
</protein>
<dbReference type="RefSeq" id="WP_245795187.1">
    <property type="nucleotide sequence ID" value="NZ_FQVB01000024.1"/>
</dbReference>
<comment type="pathway">
    <text evidence="1 4">Quinol/quinone metabolism; menaquinone biosynthesis.</text>
</comment>